<evidence type="ECO:0000256" key="1">
    <source>
        <dbReference type="ARBA" id="ARBA00010148"/>
    </source>
</evidence>
<evidence type="ECO:0000256" key="2">
    <source>
        <dbReference type="ARBA" id="ARBA00022448"/>
    </source>
</evidence>
<proteinExistence type="inferred from homology"/>
<keyword evidence="3" id="KW-0406">Ion transport</keyword>
<dbReference type="GO" id="GO:0046961">
    <property type="term" value="F:proton-transporting ATPase activity, rotational mechanism"/>
    <property type="evidence" value="ECO:0007669"/>
    <property type="project" value="InterPro"/>
</dbReference>
<evidence type="ECO:0000313" key="5">
    <source>
        <dbReference type="Proteomes" id="UP000824118"/>
    </source>
</evidence>
<evidence type="ECO:0000313" key="4">
    <source>
        <dbReference type="EMBL" id="HIU50712.1"/>
    </source>
</evidence>
<dbReference type="InterPro" id="IPR008218">
    <property type="entry name" value="ATPase_V1-cplx_f_g_su"/>
</dbReference>
<dbReference type="AlphaFoldDB" id="A0A9D1LZ86"/>
<evidence type="ECO:0000256" key="3">
    <source>
        <dbReference type="ARBA" id="ARBA00023065"/>
    </source>
</evidence>
<dbReference type="Pfam" id="PF01990">
    <property type="entry name" value="ATP-synt_F"/>
    <property type="match status" value="1"/>
</dbReference>
<accession>A0A9D1LZ86</accession>
<comment type="caution">
    <text evidence="4">The sequence shown here is derived from an EMBL/GenBank/DDBJ whole genome shotgun (WGS) entry which is preliminary data.</text>
</comment>
<sequence>MKFFLISDNVDTKMGLRLAGIDGVVIHSDSEVKDELMKAMDNPEIAVILMTERLVSLCPDLIYDLKLNRRQPLIVEIPDRHGNGRTKDSITKYVQDAIGVKL</sequence>
<comment type="similarity">
    <text evidence="1">Belongs to the V-ATPase F subunit family.</text>
</comment>
<gene>
    <name evidence="4" type="ORF">IAD22_06845</name>
</gene>
<dbReference type="InterPro" id="IPR036906">
    <property type="entry name" value="ATPase_V1_fsu_sf"/>
</dbReference>
<organism evidence="4 5">
    <name type="scientific">Candidatus Limousia pullorum</name>
    <dbReference type="NCBI Taxonomy" id="2840860"/>
    <lineage>
        <taxon>Bacteria</taxon>
        <taxon>Bacillati</taxon>
        <taxon>Bacillota</taxon>
        <taxon>Clostridia</taxon>
        <taxon>Eubacteriales</taxon>
        <taxon>Oscillospiraceae</taxon>
        <taxon>Oscillospiraceae incertae sedis</taxon>
        <taxon>Candidatus Limousia</taxon>
    </lineage>
</organism>
<protein>
    <submittedName>
        <fullName evidence="4">V-type ATP synthase subunit F</fullName>
    </submittedName>
</protein>
<reference evidence="4" key="2">
    <citation type="journal article" date="2021" name="PeerJ">
        <title>Extensive microbial diversity within the chicken gut microbiome revealed by metagenomics and culture.</title>
        <authorList>
            <person name="Gilroy R."/>
            <person name="Ravi A."/>
            <person name="Getino M."/>
            <person name="Pursley I."/>
            <person name="Horton D.L."/>
            <person name="Alikhan N.F."/>
            <person name="Baker D."/>
            <person name="Gharbi K."/>
            <person name="Hall N."/>
            <person name="Watson M."/>
            <person name="Adriaenssens E.M."/>
            <person name="Foster-Nyarko E."/>
            <person name="Jarju S."/>
            <person name="Secka A."/>
            <person name="Antonio M."/>
            <person name="Oren A."/>
            <person name="Chaudhuri R.R."/>
            <person name="La Ragione R."/>
            <person name="Hildebrand F."/>
            <person name="Pallen M.J."/>
        </authorList>
    </citation>
    <scope>NUCLEOTIDE SEQUENCE</scope>
    <source>
        <strain evidence="4">ChiGjej1B1-1684</strain>
    </source>
</reference>
<keyword evidence="2" id="KW-0813">Transport</keyword>
<dbReference type="EMBL" id="DVNG01000104">
    <property type="protein sequence ID" value="HIU50712.1"/>
    <property type="molecule type" value="Genomic_DNA"/>
</dbReference>
<name>A0A9D1LZ86_9FIRM</name>
<reference evidence="4" key="1">
    <citation type="submission" date="2020-10" db="EMBL/GenBank/DDBJ databases">
        <authorList>
            <person name="Gilroy R."/>
        </authorList>
    </citation>
    <scope>NUCLEOTIDE SEQUENCE</scope>
    <source>
        <strain evidence="4">ChiGjej1B1-1684</strain>
    </source>
</reference>
<dbReference type="Gene3D" id="3.40.50.10580">
    <property type="entry name" value="ATPase, V1 complex, subunit F"/>
    <property type="match status" value="1"/>
</dbReference>
<dbReference type="SUPFAM" id="SSF159468">
    <property type="entry name" value="AtpF-like"/>
    <property type="match status" value="1"/>
</dbReference>
<dbReference type="Proteomes" id="UP000824118">
    <property type="component" value="Unassembled WGS sequence"/>
</dbReference>